<evidence type="ECO:0000256" key="3">
    <source>
        <dbReference type="ARBA" id="ARBA00005119"/>
    </source>
</evidence>
<keyword evidence="8" id="KW-1003">Cell membrane</keyword>
<feature type="transmembrane region" description="Helical" evidence="19">
    <location>
        <begin position="84"/>
        <end position="105"/>
    </location>
</feature>
<feature type="transmembrane region" description="Helical" evidence="19">
    <location>
        <begin position="114"/>
        <end position="134"/>
    </location>
</feature>
<evidence type="ECO:0000256" key="5">
    <source>
        <dbReference type="ARBA" id="ARBA00010185"/>
    </source>
</evidence>
<keyword evidence="17" id="KW-1208">Phospholipid metabolism</keyword>
<dbReference type="Pfam" id="PF01148">
    <property type="entry name" value="CTP_transf_1"/>
    <property type="match status" value="1"/>
</dbReference>
<evidence type="ECO:0000256" key="16">
    <source>
        <dbReference type="ARBA" id="ARBA00023209"/>
    </source>
</evidence>
<evidence type="ECO:0000256" key="1">
    <source>
        <dbReference type="ARBA" id="ARBA00001698"/>
    </source>
</evidence>
<evidence type="ECO:0000256" key="8">
    <source>
        <dbReference type="ARBA" id="ARBA00022475"/>
    </source>
</evidence>
<keyword evidence="11 18" id="KW-0812">Transmembrane</keyword>
<dbReference type="InterPro" id="IPR000374">
    <property type="entry name" value="PC_trans"/>
</dbReference>
<feature type="transmembrane region" description="Helical" evidence="19">
    <location>
        <begin position="207"/>
        <end position="227"/>
    </location>
</feature>
<evidence type="ECO:0000256" key="4">
    <source>
        <dbReference type="ARBA" id="ARBA00005189"/>
    </source>
</evidence>
<feature type="transmembrane region" description="Helical" evidence="19">
    <location>
        <begin position="28"/>
        <end position="46"/>
    </location>
</feature>
<feature type="transmembrane region" description="Helical" evidence="19">
    <location>
        <begin position="58"/>
        <end position="78"/>
    </location>
</feature>
<dbReference type="GO" id="GO:0005886">
    <property type="term" value="C:plasma membrane"/>
    <property type="evidence" value="ECO:0007669"/>
    <property type="project" value="UniProtKB-SubCell"/>
</dbReference>
<keyword evidence="15 19" id="KW-0472">Membrane</keyword>
<dbReference type="AlphaFoldDB" id="A0A127K324"/>
<evidence type="ECO:0000313" key="20">
    <source>
        <dbReference type="EMBL" id="AMO36359.1"/>
    </source>
</evidence>
<evidence type="ECO:0000256" key="14">
    <source>
        <dbReference type="ARBA" id="ARBA00023098"/>
    </source>
</evidence>
<feature type="transmembrane region" description="Helical" evidence="19">
    <location>
        <begin position="181"/>
        <end position="201"/>
    </location>
</feature>
<comment type="subcellular location">
    <subcellularLocation>
        <location evidence="2">Cell membrane</location>
        <topology evidence="2">Multi-pass membrane protein</topology>
    </subcellularLocation>
</comment>
<sequence length="273" mass="28406">MLKARVLTAIALLAGLLAAVFLLPASGWLVLCALVCGAAAWEWGGLAGFERPLRMSTAISFGIACLILGVLSGLVSGATTGAGILVPLYVISALFWVFVVPVWLVRKWTLSNPMLASLVGFVVLVPTSLALVHLRALGPWVMLAVMAVVWVADIAAYFSGRAFGRHKLAPSISPGKTWEGAIGAVVAVLLFGFGVLTWQGASNPGGAMVVAAGLVLWTAISIIGDLYESLLKRQAGLKDSGTILPGHGGILDRIDSLTSTLPLVALFVVLLAR</sequence>
<dbReference type="PROSITE" id="PS01315">
    <property type="entry name" value="CDS"/>
    <property type="match status" value="1"/>
</dbReference>
<evidence type="ECO:0000256" key="7">
    <source>
        <dbReference type="ARBA" id="ARBA00019373"/>
    </source>
</evidence>
<keyword evidence="14" id="KW-0443">Lipid metabolism</keyword>
<accession>A0A127K324</accession>
<gene>
    <name evidence="20" type="ORF">AC731_005080</name>
</gene>
<dbReference type="RefSeq" id="WP_048709728.1">
    <property type="nucleotide sequence ID" value="NZ_CP014646.1"/>
</dbReference>
<reference evidence="21" key="1">
    <citation type="submission" date="2016-03" db="EMBL/GenBank/DDBJ databases">
        <authorList>
            <person name="Ma C."/>
            <person name="Zhou S."/>
            <person name="Yang G."/>
        </authorList>
    </citation>
    <scope>NUCLEOTIDE SEQUENCE [LARGE SCALE GENOMIC DNA]</scope>
    <source>
        <strain evidence="21">SgZ-1</strain>
    </source>
</reference>
<comment type="pathway">
    <text evidence="3 18">Phospholipid metabolism; CDP-diacylglycerol biosynthesis; CDP-diacylglycerol from sn-glycerol 3-phosphate: step 3/3.</text>
</comment>
<evidence type="ECO:0000256" key="6">
    <source>
        <dbReference type="ARBA" id="ARBA00012487"/>
    </source>
</evidence>
<keyword evidence="10 18" id="KW-0808">Transferase</keyword>
<evidence type="ECO:0000256" key="2">
    <source>
        <dbReference type="ARBA" id="ARBA00004651"/>
    </source>
</evidence>
<dbReference type="EMBL" id="CP014646">
    <property type="protein sequence ID" value="AMO36359.1"/>
    <property type="molecule type" value="Genomic_DNA"/>
</dbReference>
<dbReference type="GO" id="GO:0004605">
    <property type="term" value="F:phosphatidate cytidylyltransferase activity"/>
    <property type="evidence" value="ECO:0007669"/>
    <property type="project" value="UniProtKB-EC"/>
</dbReference>
<evidence type="ECO:0000256" key="18">
    <source>
        <dbReference type="RuleBase" id="RU003938"/>
    </source>
</evidence>
<proteinExistence type="inferred from homology"/>
<keyword evidence="13 19" id="KW-1133">Transmembrane helix</keyword>
<keyword evidence="21" id="KW-1185">Reference proteome</keyword>
<evidence type="ECO:0000256" key="12">
    <source>
        <dbReference type="ARBA" id="ARBA00022695"/>
    </source>
</evidence>
<name>A0A127K324_9RHOO</name>
<comment type="catalytic activity">
    <reaction evidence="1 18">
        <text>a 1,2-diacyl-sn-glycero-3-phosphate + CTP + H(+) = a CDP-1,2-diacyl-sn-glycerol + diphosphate</text>
        <dbReference type="Rhea" id="RHEA:16229"/>
        <dbReference type="ChEBI" id="CHEBI:15378"/>
        <dbReference type="ChEBI" id="CHEBI:33019"/>
        <dbReference type="ChEBI" id="CHEBI:37563"/>
        <dbReference type="ChEBI" id="CHEBI:58332"/>
        <dbReference type="ChEBI" id="CHEBI:58608"/>
        <dbReference type="EC" id="2.7.7.41"/>
    </reaction>
</comment>
<organism evidence="20 21">
    <name type="scientific">Thauera humireducens</name>
    <dbReference type="NCBI Taxonomy" id="1134435"/>
    <lineage>
        <taxon>Bacteria</taxon>
        <taxon>Pseudomonadati</taxon>
        <taxon>Pseudomonadota</taxon>
        <taxon>Betaproteobacteria</taxon>
        <taxon>Rhodocyclales</taxon>
        <taxon>Zoogloeaceae</taxon>
        <taxon>Thauera</taxon>
    </lineage>
</organism>
<comment type="pathway">
    <text evidence="4">Lipid metabolism.</text>
</comment>
<dbReference type="PANTHER" id="PTHR46382">
    <property type="entry name" value="PHOSPHATIDATE CYTIDYLYLTRANSFERASE"/>
    <property type="match status" value="1"/>
</dbReference>
<protein>
    <recommendedName>
        <fullName evidence="7 18">Phosphatidate cytidylyltransferase</fullName>
        <ecNumber evidence="6 18">2.7.7.41</ecNumber>
    </recommendedName>
</protein>
<evidence type="ECO:0000256" key="15">
    <source>
        <dbReference type="ARBA" id="ARBA00023136"/>
    </source>
</evidence>
<feature type="transmembrane region" description="Helical" evidence="19">
    <location>
        <begin position="140"/>
        <end position="160"/>
    </location>
</feature>
<evidence type="ECO:0000256" key="9">
    <source>
        <dbReference type="ARBA" id="ARBA00022516"/>
    </source>
</evidence>
<dbReference type="STRING" id="1134435.AC731_005080"/>
<evidence type="ECO:0000313" key="21">
    <source>
        <dbReference type="Proteomes" id="UP000036902"/>
    </source>
</evidence>
<keyword evidence="16" id="KW-0594">Phospholipid biosynthesis</keyword>
<dbReference type="KEGG" id="thu:AC731_005080"/>
<evidence type="ECO:0000256" key="13">
    <source>
        <dbReference type="ARBA" id="ARBA00022989"/>
    </source>
</evidence>
<dbReference type="Proteomes" id="UP000036902">
    <property type="component" value="Chromosome"/>
</dbReference>
<evidence type="ECO:0000256" key="19">
    <source>
        <dbReference type="SAM" id="Phobius"/>
    </source>
</evidence>
<keyword evidence="9" id="KW-0444">Lipid biosynthesis</keyword>
<comment type="similarity">
    <text evidence="5 18">Belongs to the CDS family.</text>
</comment>
<dbReference type="PANTHER" id="PTHR46382:SF1">
    <property type="entry name" value="PHOSPHATIDATE CYTIDYLYLTRANSFERASE"/>
    <property type="match status" value="1"/>
</dbReference>
<evidence type="ECO:0000256" key="10">
    <source>
        <dbReference type="ARBA" id="ARBA00022679"/>
    </source>
</evidence>
<evidence type="ECO:0000256" key="11">
    <source>
        <dbReference type="ARBA" id="ARBA00022692"/>
    </source>
</evidence>
<dbReference type="EC" id="2.7.7.41" evidence="6 18"/>
<evidence type="ECO:0000256" key="17">
    <source>
        <dbReference type="ARBA" id="ARBA00023264"/>
    </source>
</evidence>
<dbReference type="GO" id="GO:0016024">
    <property type="term" value="P:CDP-diacylglycerol biosynthetic process"/>
    <property type="evidence" value="ECO:0007669"/>
    <property type="project" value="UniProtKB-UniPathway"/>
</dbReference>
<dbReference type="UniPathway" id="UPA00557">
    <property type="reaction ID" value="UER00614"/>
</dbReference>
<keyword evidence="12 18" id="KW-0548">Nucleotidyltransferase</keyword>